<dbReference type="Proteomes" id="UP000769780">
    <property type="component" value="Unassembled WGS sequence"/>
</dbReference>
<reference evidence="1 2" key="1">
    <citation type="submission" date="2020-07" db="EMBL/GenBank/DDBJ databases">
        <title>Fungal Genomes of the International Space Station.</title>
        <authorList>
            <person name="Seuylemezian A."/>
            <person name="Singh N.K."/>
            <person name="Wood J."/>
            <person name="Venkateswaran K."/>
        </authorList>
    </citation>
    <scope>NUCLEOTIDE SEQUENCE [LARGE SCALE GENOMIC DNA]</scope>
    <source>
        <strain evidence="1 2">PL-B2</strain>
    </source>
</reference>
<keyword evidence="1" id="KW-0863">Zinc-finger</keyword>
<organism evidence="1 2">
    <name type="scientific">Mesobacillus maritimus</name>
    <dbReference type="NCBI Taxonomy" id="1643336"/>
    <lineage>
        <taxon>Bacteria</taxon>
        <taxon>Bacillati</taxon>
        <taxon>Bacillota</taxon>
        <taxon>Bacilli</taxon>
        <taxon>Bacillales</taxon>
        <taxon>Bacillaceae</taxon>
        <taxon>Mesobacillus</taxon>
    </lineage>
</organism>
<sequence>MSRKQVLAEVENLINTYCSGCFLKQQFKKDYGKRYAHQFCIKNCTVGEKIRGCGEKLLDERNLTR</sequence>
<dbReference type="Pfam" id="PF10782">
    <property type="entry name" value="zf-C2HCIx2C"/>
    <property type="match status" value="1"/>
</dbReference>
<comment type="caution">
    <text evidence="1">The sequence shown here is derived from an EMBL/GenBank/DDBJ whole genome shotgun (WGS) entry which is preliminary data.</text>
</comment>
<accession>A0ABS7K2Z8</accession>
<dbReference type="RefSeq" id="WP_221872627.1">
    <property type="nucleotide sequence ID" value="NZ_JACWFH010000008.1"/>
</dbReference>
<gene>
    <name evidence="1" type="ORF">H0185_07340</name>
</gene>
<keyword evidence="2" id="KW-1185">Reference proteome</keyword>
<proteinExistence type="predicted"/>
<protein>
    <submittedName>
        <fullName evidence="1">Zinc-finger domain-containing protein</fullName>
    </submittedName>
</protein>
<keyword evidence="1" id="KW-0862">Zinc</keyword>
<dbReference type="EMBL" id="JACWFH010000008">
    <property type="protein sequence ID" value="MBY0096618.1"/>
    <property type="molecule type" value="Genomic_DNA"/>
</dbReference>
<name>A0ABS7K2Z8_9BACI</name>
<evidence type="ECO:0000313" key="1">
    <source>
        <dbReference type="EMBL" id="MBY0096618.1"/>
    </source>
</evidence>
<dbReference type="GO" id="GO:0008270">
    <property type="term" value="F:zinc ion binding"/>
    <property type="evidence" value="ECO:0007669"/>
    <property type="project" value="UniProtKB-KW"/>
</dbReference>
<dbReference type="InterPro" id="IPR019718">
    <property type="entry name" value="DUF2602"/>
</dbReference>
<evidence type="ECO:0000313" key="2">
    <source>
        <dbReference type="Proteomes" id="UP000769780"/>
    </source>
</evidence>
<keyword evidence="1" id="KW-0479">Metal-binding</keyword>